<name>A0A9D4ZCF3_ADICA</name>
<dbReference type="AlphaFoldDB" id="A0A9D4ZCF3"/>
<dbReference type="Proteomes" id="UP000886520">
    <property type="component" value="Chromosome 14"/>
</dbReference>
<dbReference type="OrthoDB" id="1936079at2759"/>
<gene>
    <name evidence="2" type="ORF">GOP47_0014716</name>
</gene>
<organism evidence="2 3">
    <name type="scientific">Adiantum capillus-veneris</name>
    <name type="common">Maidenhair fern</name>
    <dbReference type="NCBI Taxonomy" id="13818"/>
    <lineage>
        <taxon>Eukaryota</taxon>
        <taxon>Viridiplantae</taxon>
        <taxon>Streptophyta</taxon>
        <taxon>Embryophyta</taxon>
        <taxon>Tracheophyta</taxon>
        <taxon>Polypodiopsida</taxon>
        <taxon>Polypodiidae</taxon>
        <taxon>Polypodiales</taxon>
        <taxon>Pteridineae</taxon>
        <taxon>Pteridaceae</taxon>
        <taxon>Vittarioideae</taxon>
        <taxon>Adiantum</taxon>
    </lineage>
</organism>
<feature type="region of interest" description="Disordered" evidence="1">
    <location>
        <begin position="73"/>
        <end position="129"/>
    </location>
</feature>
<comment type="caution">
    <text evidence="2">The sequence shown here is derived from an EMBL/GenBank/DDBJ whole genome shotgun (WGS) entry which is preliminary data.</text>
</comment>
<sequence>MNGLWGELEASSIGQVFREGNKFGGNIRSRCFLVSDIRVNLSLKIASIEICTLTGFSYRRDCIHHISADPCSRRREYVTSSPSSHHTFCTAEPQNRSNHGDSDSGSDGDCEPDPNPDSKRPQQDSTSMRHQMETLKEAVSPVLSNSSERLEPESWTLIDGEDAPTVVSTLPMTKRYAPRRLLEFIAKKVDSKMFSPAQLKKALMFWQKKEKLEEDTPFASSAFGEKGVSQIYQWTATDLTLQHVRLTRIARDVLYLVLACSLLGIVRVLEAVSATFSTSPPHFSKLLDAANSLDFFTMAFLAYGVRKPVIGILRVDPTNLDEVVHLKAKIWDEMHKFYERQWKAIATLAVGRLLALIAQKLPSTNLMTRSIKMCWDFLLALPIF</sequence>
<feature type="compositionally biased region" description="Acidic residues" evidence="1">
    <location>
        <begin position="104"/>
        <end position="114"/>
    </location>
</feature>
<feature type="compositionally biased region" description="Polar residues" evidence="1">
    <location>
        <begin position="78"/>
        <end position="97"/>
    </location>
</feature>
<accession>A0A9D4ZCF3</accession>
<evidence type="ECO:0000313" key="3">
    <source>
        <dbReference type="Proteomes" id="UP000886520"/>
    </source>
</evidence>
<evidence type="ECO:0000313" key="2">
    <source>
        <dbReference type="EMBL" id="KAI5070373.1"/>
    </source>
</evidence>
<proteinExistence type="predicted"/>
<evidence type="ECO:0000256" key="1">
    <source>
        <dbReference type="SAM" id="MobiDB-lite"/>
    </source>
</evidence>
<dbReference type="EMBL" id="JABFUD020000014">
    <property type="protein sequence ID" value="KAI5070373.1"/>
    <property type="molecule type" value="Genomic_DNA"/>
</dbReference>
<protein>
    <submittedName>
        <fullName evidence="2">Uncharacterized protein</fullName>
    </submittedName>
</protein>
<reference evidence="2" key="1">
    <citation type="submission" date="2021-01" db="EMBL/GenBank/DDBJ databases">
        <title>Adiantum capillus-veneris genome.</title>
        <authorList>
            <person name="Fang Y."/>
            <person name="Liao Q."/>
        </authorList>
    </citation>
    <scope>NUCLEOTIDE SEQUENCE</scope>
    <source>
        <strain evidence="2">H3</strain>
        <tissue evidence="2">Leaf</tissue>
    </source>
</reference>
<keyword evidence="3" id="KW-1185">Reference proteome</keyword>